<evidence type="ECO:0000256" key="2">
    <source>
        <dbReference type="ARBA" id="ARBA00022737"/>
    </source>
</evidence>
<dbReference type="PANTHER" id="PTHR22847:SF637">
    <property type="entry name" value="WD REPEAT DOMAIN 5B"/>
    <property type="match status" value="1"/>
</dbReference>
<dbReference type="PANTHER" id="PTHR22847">
    <property type="entry name" value="WD40 REPEAT PROTEIN"/>
    <property type="match status" value="1"/>
</dbReference>
<evidence type="ECO:0008006" key="6">
    <source>
        <dbReference type="Google" id="ProtNLM"/>
    </source>
</evidence>
<dbReference type="HOGENOM" id="CLU_000288_57_18_1"/>
<organism evidence="4 5">
    <name type="scientific">Suillus luteus UH-Slu-Lm8-n1</name>
    <dbReference type="NCBI Taxonomy" id="930992"/>
    <lineage>
        <taxon>Eukaryota</taxon>
        <taxon>Fungi</taxon>
        <taxon>Dikarya</taxon>
        <taxon>Basidiomycota</taxon>
        <taxon>Agaricomycotina</taxon>
        <taxon>Agaricomycetes</taxon>
        <taxon>Agaricomycetidae</taxon>
        <taxon>Boletales</taxon>
        <taxon>Suillineae</taxon>
        <taxon>Suillaceae</taxon>
        <taxon>Suillus</taxon>
    </lineage>
</organism>
<sequence>MASTSRKACTKSMLTPTITLKGHRDIIRSMSYFPDGQRMMSGSWDKTARKWDLKAGKEIEEARGVYEGSIWAVAVSRNGRWAATGGGEWNRPELTACEVEMGIMAGEWVMGSNTARIWNLDTGELMAGPFKSEDPVGAVQFSPNSKKLAVMSLWGRCLEVWDVQSQNLDVRAGELDRSPGTRVPVLWTNNNKTIIIAFSFADNVRAKRVYEFDASTLETVRTPFRGHTGDVTVLALSFDDALLASASLNNTIKLWAFESRQLLASFDVQHIDTLVLSPNSRQLAYPTYSTELYRRAGVSDYNICICDIPQKVLARAHKIARTKSNLDHLFHSHATRLLPGHRRVHVSLLVHVRGTPRQLM</sequence>
<dbReference type="STRING" id="930992.A0A0D0AL85"/>
<dbReference type="InterPro" id="IPR001680">
    <property type="entry name" value="WD40_rpt"/>
</dbReference>
<dbReference type="SUPFAM" id="SSF50978">
    <property type="entry name" value="WD40 repeat-like"/>
    <property type="match status" value="1"/>
</dbReference>
<dbReference type="FunCoup" id="A0A0D0AL85">
    <property type="interactions" value="16"/>
</dbReference>
<dbReference type="Gene3D" id="2.130.10.10">
    <property type="entry name" value="YVTN repeat-like/Quinoprotein amine dehydrogenase"/>
    <property type="match status" value="3"/>
</dbReference>
<gene>
    <name evidence="4" type="ORF">CY34DRAFT_17315</name>
</gene>
<evidence type="ECO:0000313" key="4">
    <source>
        <dbReference type="EMBL" id="KIK35012.1"/>
    </source>
</evidence>
<dbReference type="SMART" id="SM00320">
    <property type="entry name" value="WD40"/>
    <property type="match status" value="3"/>
</dbReference>
<protein>
    <recommendedName>
        <fullName evidence="6">WD40 repeat-like protein</fullName>
    </recommendedName>
</protein>
<dbReference type="AlphaFoldDB" id="A0A0D0AL85"/>
<dbReference type="Proteomes" id="UP000054485">
    <property type="component" value="Unassembled WGS sequence"/>
</dbReference>
<proteinExistence type="predicted"/>
<reference evidence="5" key="2">
    <citation type="submission" date="2015-01" db="EMBL/GenBank/DDBJ databases">
        <title>Evolutionary Origins and Diversification of the Mycorrhizal Mutualists.</title>
        <authorList>
            <consortium name="DOE Joint Genome Institute"/>
            <consortium name="Mycorrhizal Genomics Consortium"/>
            <person name="Kohler A."/>
            <person name="Kuo A."/>
            <person name="Nagy L.G."/>
            <person name="Floudas D."/>
            <person name="Copeland A."/>
            <person name="Barry K.W."/>
            <person name="Cichocki N."/>
            <person name="Veneault-Fourrey C."/>
            <person name="LaButti K."/>
            <person name="Lindquist E.A."/>
            <person name="Lipzen A."/>
            <person name="Lundell T."/>
            <person name="Morin E."/>
            <person name="Murat C."/>
            <person name="Riley R."/>
            <person name="Ohm R."/>
            <person name="Sun H."/>
            <person name="Tunlid A."/>
            <person name="Henrissat B."/>
            <person name="Grigoriev I.V."/>
            <person name="Hibbett D.S."/>
            <person name="Martin F."/>
        </authorList>
    </citation>
    <scope>NUCLEOTIDE SEQUENCE [LARGE SCALE GENOMIC DNA]</scope>
    <source>
        <strain evidence="5">UH-Slu-Lm8-n1</strain>
    </source>
</reference>
<dbReference type="InterPro" id="IPR015943">
    <property type="entry name" value="WD40/YVTN_repeat-like_dom_sf"/>
</dbReference>
<dbReference type="PROSITE" id="PS50294">
    <property type="entry name" value="WD_REPEATS_REGION"/>
    <property type="match status" value="2"/>
</dbReference>
<reference evidence="4 5" key="1">
    <citation type="submission" date="2014-04" db="EMBL/GenBank/DDBJ databases">
        <authorList>
            <consortium name="DOE Joint Genome Institute"/>
            <person name="Kuo A."/>
            <person name="Ruytinx J."/>
            <person name="Rineau F."/>
            <person name="Colpaert J."/>
            <person name="Kohler A."/>
            <person name="Nagy L.G."/>
            <person name="Floudas D."/>
            <person name="Copeland A."/>
            <person name="Barry K.W."/>
            <person name="Cichocki N."/>
            <person name="Veneault-Fourrey C."/>
            <person name="LaButti K."/>
            <person name="Lindquist E.A."/>
            <person name="Lipzen A."/>
            <person name="Lundell T."/>
            <person name="Morin E."/>
            <person name="Murat C."/>
            <person name="Sun H."/>
            <person name="Tunlid A."/>
            <person name="Henrissat B."/>
            <person name="Grigoriev I.V."/>
            <person name="Hibbett D.S."/>
            <person name="Martin F."/>
            <person name="Nordberg H.P."/>
            <person name="Cantor M.N."/>
            <person name="Hua S.X."/>
        </authorList>
    </citation>
    <scope>NUCLEOTIDE SEQUENCE [LARGE SCALE GENOMIC DNA]</scope>
    <source>
        <strain evidence="4 5">UH-Slu-Lm8-n1</strain>
    </source>
</reference>
<dbReference type="InParanoid" id="A0A0D0AL85"/>
<evidence type="ECO:0000313" key="5">
    <source>
        <dbReference type="Proteomes" id="UP000054485"/>
    </source>
</evidence>
<dbReference type="Pfam" id="PF00400">
    <property type="entry name" value="WD40"/>
    <property type="match status" value="2"/>
</dbReference>
<dbReference type="InterPro" id="IPR036322">
    <property type="entry name" value="WD40_repeat_dom_sf"/>
</dbReference>
<dbReference type="EMBL" id="KN835675">
    <property type="protein sequence ID" value="KIK35012.1"/>
    <property type="molecule type" value="Genomic_DNA"/>
</dbReference>
<keyword evidence="1 3" id="KW-0853">WD repeat</keyword>
<evidence type="ECO:0000256" key="3">
    <source>
        <dbReference type="PROSITE-ProRule" id="PRU00221"/>
    </source>
</evidence>
<dbReference type="OrthoDB" id="2624652at2759"/>
<feature type="repeat" description="WD" evidence="3">
    <location>
        <begin position="224"/>
        <end position="265"/>
    </location>
</feature>
<dbReference type="GO" id="GO:1990234">
    <property type="term" value="C:transferase complex"/>
    <property type="evidence" value="ECO:0007669"/>
    <property type="project" value="UniProtKB-ARBA"/>
</dbReference>
<accession>A0A0D0AL85</accession>
<dbReference type="PROSITE" id="PS50082">
    <property type="entry name" value="WD_REPEATS_2"/>
    <property type="match status" value="2"/>
</dbReference>
<name>A0A0D0AL85_9AGAM</name>
<feature type="repeat" description="WD" evidence="3">
    <location>
        <begin position="20"/>
        <end position="61"/>
    </location>
</feature>
<evidence type="ECO:0000256" key="1">
    <source>
        <dbReference type="ARBA" id="ARBA00022574"/>
    </source>
</evidence>
<keyword evidence="2" id="KW-0677">Repeat</keyword>
<keyword evidence="5" id="KW-1185">Reference proteome</keyword>